<dbReference type="Proteomes" id="UP000500857">
    <property type="component" value="Chromosome"/>
</dbReference>
<dbReference type="RefSeq" id="WP_168571334.1">
    <property type="nucleotide sequence ID" value="NZ_CP051167.1"/>
</dbReference>
<reference evidence="1 2" key="1">
    <citation type="submission" date="2020-04" db="EMBL/GenBank/DDBJ databases">
        <authorList>
            <person name="Basu S."/>
            <person name="Maruthanayagam V."/>
            <person name="Chakraborty S."/>
            <person name="Pramanik A."/>
            <person name="Mukherjee J."/>
            <person name="Brink B."/>
        </authorList>
    </citation>
    <scope>NUCLEOTIDE SEQUENCE [LARGE SCALE GENOMIC DNA]</scope>
    <source>
        <strain evidence="1 2">AP17</strain>
    </source>
</reference>
<keyword evidence="2" id="KW-1185">Reference proteome</keyword>
<dbReference type="GO" id="GO:0006355">
    <property type="term" value="P:regulation of DNA-templated transcription"/>
    <property type="evidence" value="ECO:0007669"/>
    <property type="project" value="InterPro"/>
</dbReference>
<proteinExistence type="predicted"/>
<accession>A0A6H1U2T2</accession>
<name>A0A6H1U2T2_9CYAN</name>
<dbReference type="KEGG" id="oxy:HCG48_23435"/>
<evidence type="ECO:0000313" key="1">
    <source>
        <dbReference type="EMBL" id="QIZ73188.1"/>
    </source>
</evidence>
<organism evidence="1 2">
    <name type="scientific">Oxynema aestuarii AP17</name>
    <dbReference type="NCBI Taxonomy" id="2064643"/>
    <lineage>
        <taxon>Bacteria</taxon>
        <taxon>Bacillati</taxon>
        <taxon>Cyanobacteriota</taxon>
        <taxon>Cyanophyceae</taxon>
        <taxon>Oscillatoriophycideae</taxon>
        <taxon>Oscillatoriales</taxon>
        <taxon>Oscillatoriaceae</taxon>
        <taxon>Oxynema</taxon>
        <taxon>Oxynema aestuarii</taxon>
    </lineage>
</organism>
<protein>
    <recommendedName>
        <fullName evidence="3">Ribbon-helix-helix protein CopG domain-containing protein</fullName>
    </recommendedName>
</protein>
<gene>
    <name evidence="1" type="ORF">HCG48_23435</name>
</gene>
<dbReference type="SUPFAM" id="SSF47598">
    <property type="entry name" value="Ribbon-helix-helix"/>
    <property type="match status" value="1"/>
</dbReference>
<evidence type="ECO:0000313" key="2">
    <source>
        <dbReference type="Proteomes" id="UP000500857"/>
    </source>
</evidence>
<evidence type="ECO:0008006" key="3">
    <source>
        <dbReference type="Google" id="ProtNLM"/>
    </source>
</evidence>
<dbReference type="EMBL" id="CP051167">
    <property type="protein sequence ID" value="QIZ73188.1"/>
    <property type="molecule type" value="Genomic_DNA"/>
</dbReference>
<dbReference type="InterPro" id="IPR010985">
    <property type="entry name" value="Ribbon_hlx_hlx"/>
</dbReference>
<dbReference type="AlphaFoldDB" id="A0A6H1U2T2"/>
<sequence length="54" mass="6340">MSNKKRLSDKVLTIRLPAVELERLETYCDLNKRTKTDVIRELIRKIRVPSPSES</sequence>